<protein>
    <recommendedName>
        <fullName evidence="9">Plasma membrane proteolipid 3</fullName>
    </recommendedName>
</protein>
<evidence type="ECO:0000256" key="5">
    <source>
        <dbReference type="ARBA" id="ARBA00023136"/>
    </source>
</evidence>
<evidence type="ECO:0000256" key="4">
    <source>
        <dbReference type="ARBA" id="ARBA00022989"/>
    </source>
</evidence>
<feature type="transmembrane region" description="Helical" evidence="6">
    <location>
        <begin position="30"/>
        <end position="52"/>
    </location>
</feature>
<keyword evidence="5 6" id="KW-0472">Membrane</keyword>
<dbReference type="FunCoup" id="I3EJ28">
    <property type="interactions" value="33"/>
</dbReference>
<comment type="similarity">
    <text evidence="2">Belongs to the UPF0057 (PMP3) family.</text>
</comment>
<evidence type="ECO:0000313" key="8">
    <source>
        <dbReference type="Proteomes" id="UP000002872"/>
    </source>
</evidence>
<evidence type="ECO:0000256" key="2">
    <source>
        <dbReference type="ARBA" id="ARBA00009530"/>
    </source>
</evidence>
<evidence type="ECO:0000256" key="6">
    <source>
        <dbReference type="SAM" id="Phobius"/>
    </source>
</evidence>
<evidence type="ECO:0000256" key="1">
    <source>
        <dbReference type="ARBA" id="ARBA00004370"/>
    </source>
</evidence>
<dbReference type="VEuPathDB" id="MicrosporidiaDB:NEQG_01044"/>
<proteinExistence type="inferred from homology"/>
<organism evidence="7 8">
    <name type="scientific">Nematocida parisii (strain ERTm3)</name>
    <name type="common">Nematode killer fungus</name>
    <dbReference type="NCBI Taxonomy" id="935791"/>
    <lineage>
        <taxon>Eukaryota</taxon>
        <taxon>Fungi</taxon>
        <taxon>Fungi incertae sedis</taxon>
        <taxon>Microsporidia</taxon>
        <taxon>Nematocida</taxon>
    </lineage>
</organism>
<comment type="subcellular location">
    <subcellularLocation>
        <location evidence="1">Membrane</location>
    </subcellularLocation>
</comment>
<keyword evidence="8" id="KW-1185">Reference proteome</keyword>
<name>I3EJ28_NEMP3</name>
<dbReference type="Pfam" id="PF01679">
    <property type="entry name" value="Pmp3"/>
    <property type="match status" value="1"/>
</dbReference>
<gene>
    <name evidence="7" type="ORF">NEQG_01044</name>
</gene>
<dbReference type="AlphaFoldDB" id="I3EJ28"/>
<sequence length="61" mass="6698">MSCTTLLEILLAIFLPPVSVFLVSGCGIDLIINLLLCLLMYFPASVHALYLISTQRRSQTA</sequence>
<evidence type="ECO:0000313" key="7">
    <source>
        <dbReference type="EMBL" id="EIJ89225.1"/>
    </source>
</evidence>
<dbReference type="GO" id="GO:0016020">
    <property type="term" value="C:membrane"/>
    <property type="evidence" value="ECO:0007669"/>
    <property type="project" value="UniProtKB-SubCell"/>
</dbReference>
<evidence type="ECO:0000256" key="3">
    <source>
        <dbReference type="ARBA" id="ARBA00022692"/>
    </source>
</evidence>
<accession>I3EJ28</accession>
<dbReference type="InParanoid" id="I3EJ28"/>
<dbReference type="InterPro" id="IPR000612">
    <property type="entry name" value="PMP3"/>
</dbReference>
<dbReference type="PANTHER" id="PTHR21659:SF42">
    <property type="entry name" value="UPF0057 MEMBRANE PROTEIN ZK632.10-RELATED"/>
    <property type="match status" value="1"/>
</dbReference>
<dbReference type="Proteomes" id="UP000002872">
    <property type="component" value="Unassembled WGS sequence"/>
</dbReference>
<dbReference type="OMA" id="ACFIICW"/>
<reference evidence="7" key="1">
    <citation type="submission" date="2011-01" db="EMBL/GenBank/DDBJ databases">
        <title>The Genome Sequence of Nematocida parisii strain ERTm3.</title>
        <authorList>
            <consortium name="The Broad Institute Genome Sequencing Platform"/>
            <consortium name="The Broad Institute Genome Sequencing Center for Infectious Disease"/>
            <person name="Cuomo C."/>
            <person name="Troemel E."/>
            <person name="Young S.K."/>
            <person name="Zeng Q."/>
            <person name="Gargeya S."/>
            <person name="Fitzgerald M."/>
            <person name="Haas B."/>
            <person name="Abouelleil A."/>
            <person name="Alvarado L."/>
            <person name="Arachchi H.M."/>
            <person name="Berlin A."/>
            <person name="Chapman S.B."/>
            <person name="Gearin G."/>
            <person name="Goldberg J."/>
            <person name="Griggs A."/>
            <person name="Gujja S."/>
            <person name="Hansen M."/>
            <person name="Heiman D."/>
            <person name="Howarth C."/>
            <person name="Larimer J."/>
            <person name="Lui A."/>
            <person name="MacDonald P.J.P."/>
            <person name="McCowen C."/>
            <person name="Montmayeur A."/>
            <person name="Murphy C."/>
            <person name="Neiman D."/>
            <person name="Pearson M."/>
            <person name="Priest M."/>
            <person name="Roberts A."/>
            <person name="Saif S."/>
            <person name="Shea T."/>
            <person name="Sisk P."/>
            <person name="Stolte C."/>
            <person name="Sykes S."/>
            <person name="Wortman J."/>
            <person name="Nusbaum C."/>
            <person name="Birren B."/>
        </authorList>
    </citation>
    <scope>NUCLEOTIDE SEQUENCE</scope>
    <source>
        <strain evidence="7">ERTm3</strain>
    </source>
</reference>
<dbReference type="STRING" id="935791.I3EJ28"/>
<keyword evidence="4 6" id="KW-1133">Transmembrane helix</keyword>
<evidence type="ECO:0008006" key="9">
    <source>
        <dbReference type="Google" id="ProtNLM"/>
    </source>
</evidence>
<keyword evidence="3 6" id="KW-0812">Transmembrane</keyword>
<dbReference type="PANTHER" id="PTHR21659">
    <property type="entry name" value="HYDROPHOBIC PROTEIN RCI2 LOW TEMPERATURE AND SALT RESPONSIVE PROTEIN LTI6 -RELATED"/>
    <property type="match status" value="1"/>
</dbReference>
<dbReference type="HOGENOM" id="CLU_107649_6_2_1"/>
<dbReference type="EMBL" id="GL870877">
    <property type="protein sequence ID" value="EIJ89225.1"/>
    <property type="molecule type" value="Genomic_DNA"/>
</dbReference>